<feature type="domain" description="Fungal-type protein kinase" evidence="2">
    <location>
        <begin position="34"/>
        <end position="185"/>
    </location>
</feature>
<dbReference type="EMBL" id="AACS02000010">
    <property type="protein sequence ID" value="EAU87338.1"/>
    <property type="molecule type" value="Genomic_DNA"/>
</dbReference>
<name>A8NK64_COPC7</name>
<dbReference type="RefSeq" id="XP_001834361.1">
    <property type="nucleotide sequence ID" value="XM_001834309.1"/>
</dbReference>
<proteinExistence type="predicted"/>
<dbReference type="Proteomes" id="UP000001861">
    <property type="component" value="Unassembled WGS sequence"/>
</dbReference>
<dbReference type="Pfam" id="PF17667">
    <property type="entry name" value="Pkinase_fungal"/>
    <property type="match status" value="1"/>
</dbReference>
<feature type="compositionally biased region" description="Polar residues" evidence="1">
    <location>
        <begin position="1"/>
        <end position="10"/>
    </location>
</feature>
<feature type="region of interest" description="Disordered" evidence="1">
    <location>
        <begin position="322"/>
        <end position="345"/>
    </location>
</feature>
<protein>
    <submittedName>
        <fullName evidence="3">Other/FunK1 protein kinase</fullName>
    </submittedName>
</protein>
<dbReference type="InParanoid" id="A8NK64"/>
<dbReference type="OrthoDB" id="3271139at2759"/>
<accession>A8NK64</accession>
<dbReference type="GeneID" id="6010875"/>
<feature type="region of interest" description="Disordered" evidence="1">
    <location>
        <begin position="1"/>
        <end position="21"/>
    </location>
</feature>
<dbReference type="Gene3D" id="1.10.510.10">
    <property type="entry name" value="Transferase(Phosphotransferase) domain 1"/>
    <property type="match status" value="1"/>
</dbReference>
<sequence>MKEAQLNTESPALPTRSGKRSSGILQHTLHDYSEVIERPTPLQHHPRTHRRTLFKDRCTPFYGVPNHRVAFEVCKDLVNGLDLLRKAGFLHRNISGSTCILNYNRDAQIYRAKLVDLEYCKRYQETGFHDPKSVSREFAAVEVMDGEWNLAKSGLEILRLRKTLPPFHRHYYHDLESLFKLLTWYTTTYLPIDRDKNQEIVANLDLVGWKTKVFDVLFPRESHLERRRNLWERPNKVYSDLMFVVGWPEETVAILLSLSEIPSHFESEYTALYRNPPQDKAVRWPDARFNDSLYKKFINTLDHVATHLGTVGSVSMCGLLNEGRMKNKRPGEEKDETDRIPKKRG</sequence>
<keyword evidence="3" id="KW-0418">Kinase</keyword>
<comment type="caution">
    <text evidence="3">The sequence shown here is derived from an EMBL/GenBank/DDBJ whole genome shotgun (WGS) entry which is preliminary data.</text>
</comment>
<dbReference type="GO" id="GO:0016301">
    <property type="term" value="F:kinase activity"/>
    <property type="evidence" value="ECO:0007669"/>
    <property type="project" value="UniProtKB-KW"/>
</dbReference>
<dbReference type="KEGG" id="cci:CC1G_02097"/>
<dbReference type="SUPFAM" id="SSF56112">
    <property type="entry name" value="Protein kinase-like (PK-like)"/>
    <property type="match status" value="1"/>
</dbReference>
<dbReference type="AlphaFoldDB" id="A8NK64"/>
<keyword evidence="4" id="KW-1185">Reference proteome</keyword>
<organism evidence="3 4">
    <name type="scientific">Coprinopsis cinerea (strain Okayama-7 / 130 / ATCC MYA-4618 / FGSC 9003)</name>
    <name type="common">Inky cap fungus</name>
    <name type="synonym">Hormographiella aspergillata</name>
    <dbReference type="NCBI Taxonomy" id="240176"/>
    <lineage>
        <taxon>Eukaryota</taxon>
        <taxon>Fungi</taxon>
        <taxon>Dikarya</taxon>
        <taxon>Basidiomycota</taxon>
        <taxon>Agaricomycotina</taxon>
        <taxon>Agaricomycetes</taxon>
        <taxon>Agaricomycetidae</taxon>
        <taxon>Agaricales</taxon>
        <taxon>Agaricineae</taxon>
        <taxon>Psathyrellaceae</taxon>
        <taxon>Coprinopsis</taxon>
    </lineage>
</organism>
<evidence type="ECO:0000256" key="1">
    <source>
        <dbReference type="SAM" id="MobiDB-lite"/>
    </source>
</evidence>
<dbReference type="InterPro" id="IPR040976">
    <property type="entry name" value="Pkinase_fungal"/>
</dbReference>
<evidence type="ECO:0000313" key="3">
    <source>
        <dbReference type="EMBL" id="EAU87338.1"/>
    </source>
</evidence>
<gene>
    <name evidence="3" type="ORF">CC1G_02097</name>
</gene>
<evidence type="ECO:0000313" key="4">
    <source>
        <dbReference type="Proteomes" id="UP000001861"/>
    </source>
</evidence>
<keyword evidence="3" id="KW-0808">Transferase</keyword>
<evidence type="ECO:0000259" key="2">
    <source>
        <dbReference type="Pfam" id="PF17667"/>
    </source>
</evidence>
<dbReference type="VEuPathDB" id="FungiDB:CC1G_02097"/>
<reference evidence="3 4" key="1">
    <citation type="journal article" date="2010" name="Proc. Natl. Acad. Sci. U.S.A.">
        <title>Insights into evolution of multicellular fungi from the assembled chromosomes of the mushroom Coprinopsis cinerea (Coprinus cinereus).</title>
        <authorList>
            <person name="Stajich J.E."/>
            <person name="Wilke S.K."/>
            <person name="Ahren D."/>
            <person name="Au C.H."/>
            <person name="Birren B.W."/>
            <person name="Borodovsky M."/>
            <person name="Burns C."/>
            <person name="Canback B."/>
            <person name="Casselton L.A."/>
            <person name="Cheng C.K."/>
            <person name="Deng J."/>
            <person name="Dietrich F.S."/>
            <person name="Fargo D.C."/>
            <person name="Farman M.L."/>
            <person name="Gathman A.C."/>
            <person name="Goldberg J."/>
            <person name="Guigo R."/>
            <person name="Hoegger P.J."/>
            <person name="Hooker J.B."/>
            <person name="Huggins A."/>
            <person name="James T.Y."/>
            <person name="Kamada T."/>
            <person name="Kilaru S."/>
            <person name="Kodira C."/>
            <person name="Kues U."/>
            <person name="Kupfer D."/>
            <person name="Kwan H.S."/>
            <person name="Lomsadze A."/>
            <person name="Li W."/>
            <person name="Lilly W.W."/>
            <person name="Ma L.J."/>
            <person name="Mackey A.J."/>
            <person name="Manning G."/>
            <person name="Martin F."/>
            <person name="Muraguchi H."/>
            <person name="Natvig D.O."/>
            <person name="Palmerini H."/>
            <person name="Ramesh M.A."/>
            <person name="Rehmeyer C.J."/>
            <person name="Roe B.A."/>
            <person name="Shenoy N."/>
            <person name="Stanke M."/>
            <person name="Ter-Hovhannisyan V."/>
            <person name="Tunlid A."/>
            <person name="Velagapudi R."/>
            <person name="Vision T.J."/>
            <person name="Zeng Q."/>
            <person name="Zolan M.E."/>
            <person name="Pukkila P.J."/>
        </authorList>
    </citation>
    <scope>NUCLEOTIDE SEQUENCE [LARGE SCALE GENOMIC DNA]</scope>
    <source>
        <strain evidence="4">Okayama-7 / 130 / ATCC MYA-4618 / FGSC 9003</strain>
    </source>
</reference>
<dbReference type="InterPro" id="IPR011009">
    <property type="entry name" value="Kinase-like_dom_sf"/>
</dbReference>
<feature type="compositionally biased region" description="Basic and acidic residues" evidence="1">
    <location>
        <begin position="323"/>
        <end position="345"/>
    </location>
</feature>